<keyword evidence="3" id="KW-1185">Reference proteome</keyword>
<feature type="compositionally biased region" description="Polar residues" evidence="1">
    <location>
        <begin position="199"/>
        <end position="208"/>
    </location>
</feature>
<sequence length="221" mass="24721">MIESMSIFLCVAQVHEDVQSPITEPAQTDRDEQRPIFDEDFLVNEEVFSSGCYSAPPPPEHDAASIKLAKLLAFQDFIPQSRGKGIYIGSEQGGGEDSQQTIFELKQEILILKQESIEKDLLIGKLDVRVSELEKDNSQKNKQISDLQANLGGLTAFYFDLKDKLFRNFGDELKMSSSDDGKAPETSERVVIRSTSDSNIDQYLSSGPATAEERREIHKKS</sequence>
<organism evidence="2 3">
    <name type="scientific">Lactuca virosa</name>
    <dbReference type="NCBI Taxonomy" id="75947"/>
    <lineage>
        <taxon>Eukaryota</taxon>
        <taxon>Viridiplantae</taxon>
        <taxon>Streptophyta</taxon>
        <taxon>Embryophyta</taxon>
        <taxon>Tracheophyta</taxon>
        <taxon>Spermatophyta</taxon>
        <taxon>Magnoliopsida</taxon>
        <taxon>eudicotyledons</taxon>
        <taxon>Gunneridae</taxon>
        <taxon>Pentapetalae</taxon>
        <taxon>asterids</taxon>
        <taxon>campanulids</taxon>
        <taxon>Asterales</taxon>
        <taxon>Asteraceae</taxon>
        <taxon>Cichorioideae</taxon>
        <taxon>Cichorieae</taxon>
        <taxon>Lactucinae</taxon>
        <taxon>Lactuca</taxon>
    </lineage>
</organism>
<evidence type="ECO:0000256" key="1">
    <source>
        <dbReference type="SAM" id="MobiDB-lite"/>
    </source>
</evidence>
<gene>
    <name evidence="2" type="ORF">LVIROSA_LOCUS4910</name>
</gene>
<proteinExistence type="predicted"/>
<reference evidence="2 3" key="1">
    <citation type="submission" date="2022-01" db="EMBL/GenBank/DDBJ databases">
        <authorList>
            <person name="Xiong W."/>
            <person name="Schranz E."/>
        </authorList>
    </citation>
    <scope>NUCLEOTIDE SEQUENCE [LARGE SCALE GENOMIC DNA]</scope>
</reference>
<name>A0AAU9LS24_9ASTR</name>
<comment type="caution">
    <text evidence="2">The sequence shown here is derived from an EMBL/GenBank/DDBJ whole genome shotgun (WGS) entry which is preliminary data.</text>
</comment>
<protein>
    <submittedName>
        <fullName evidence="2">Uncharacterized protein</fullName>
    </submittedName>
</protein>
<evidence type="ECO:0000313" key="3">
    <source>
        <dbReference type="Proteomes" id="UP001157418"/>
    </source>
</evidence>
<feature type="region of interest" description="Disordered" evidence="1">
    <location>
        <begin position="199"/>
        <end position="221"/>
    </location>
</feature>
<dbReference type="Proteomes" id="UP001157418">
    <property type="component" value="Unassembled WGS sequence"/>
</dbReference>
<feature type="compositionally biased region" description="Basic and acidic residues" evidence="1">
    <location>
        <begin position="211"/>
        <end position="221"/>
    </location>
</feature>
<dbReference type="EMBL" id="CAKMRJ010000002">
    <property type="protein sequence ID" value="CAH1417207.1"/>
    <property type="molecule type" value="Genomic_DNA"/>
</dbReference>
<evidence type="ECO:0000313" key="2">
    <source>
        <dbReference type="EMBL" id="CAH1417207.1"/>
    </source>
</evidence>
<accession>A0AAU9LS24</accession>
<dbReference type="AlphaFoldDB" id="A0AAU9LS24"/>